<accession>A0A8S5LCA0</accession>
<name>A0A8S5LCA0_9CAUD</name>
<proteinExistence type="predicted"/>
<reference evidence="1" key="1">
    <citation type="journal article" date="2021" name="Proc. Natl. Acad. Sci. U.S.A.">
        <title>A Catalog of Tens of Thousands of Viruses from Human Metagenomes Reveals Hidden Associations with Chronic Diseases.</title>
        <authorList>
            <person name="Tisza M.J."/>
            <person name="Buck C.B."/>
        </authorList>
    </citation>
    <scope>NUCLEOTIDE SEQUENCE</scope>
    <source>
        <strain evidence="1">CttU829</strain>
    </source>
</reference>
<evidence type="ECO:0000313" key="1">
    <source>
        <dbReference type="EMBL" id="DAD67568.1"/>
    </source>
</evidence>
<organism evidence="1">
    <name type="scientific">Siphoviridae sp. cttU829</name>
    <dbReference type="NCBI Taxonomy" id="2823605"/>
    <lineage>
        <taxon>Viruses</taxon>
        <taxon>Duplodnaviria</taxon>
        <taxon>Heunggongvirae</taxon>
        <taxon>Uroviricota</taxon>
        <taxon>Caudoviricetes</taxon>
    </lineage>
</organism>
<protein>
    <submittedName>
        <fullName evidence="1">Uncharacterized protein</fullName>
    </submittedName>
</protein>
<dbReference type="EMBL" id="BK014681">
    <property type="protein sequence ID" value="DAD67568.1"/>
    <property type="molecule type" value="Genomic_DNA"/>
</dbReference>
<sequence>MTGDEVREILLSNKVNLTWLSERLGISRQGLNTRFLANNFKDAYLYEITAIVGRDLFGIGERRDAQPILNVYAHADRGAELTPDNYPTIGHVSVPYFAGCVGIEYHSEDAAPKYASGDTIFVLPTAGAMMAGGKYLIMTADTRTIRLAYPSEDNTRVRLSALNTATNGRGKRIYPDLELPLEDIRAIYRVMGAITKG</sequence>